<dbReference type="Proteomes" id="UP001210231">
    <property type="component" value="Unassembled WGS sequence"/>
</dbReference>
<keyword evidence="7" id="KW-1185">Reference proteome</keyword>
<dbReference type="PANTHER" id="PTHR10434">
    <property type="entry name" value="1-ACYL-SN-GLYCEROL-3-PHOSPHATE ACYLTRANSFERASE"/>
    <property type="match status" value="1"/>
</dbReference>
<sequence length="246" mass="28495">MVFKILRPFYLLYAYLMFIAGLLVIFPVVIVCVFLGQPTGGNIVIRLSRAWSDFWLFVIGIRQKHIVLEKDDADKNYVFIANHCSYMDIPVIFQAIRYHNFRVLGKYEMSKIPVFGTLYKLAVILVDRSSPEKRARSLKNLVSSLNKHISIFLFPEGTFNESDIPMAKFFDGAFRTAIETQTDIKPFLFLDTIHRMHFRSVFTITPGINRILHLPEVSVQGLTMQDLPALKERVHLLMSEAMLKYR</sequence>
<evidence type="ECO:0000259" key="5">
    <source>
        <dbReference type="SMART" id="SM00563"/>
    </source>
</evidence>
<keyword evidence="3 6" id="KW-0012">Acyltransferase</keyword>
<dbReference type="SMART" id="SM00563">
    <property type="entry name" value="PlsC"/>
    <property type="match status" value="1"/>
</dbReference>
<dbReference type="PANTHER" id="PTHR10434:SF11">
    <property type="entry name" value="1-ACYL-SN-GLYCEROL-3-PHOSPHATE ACYLTRANSFERASE"/>
    <property type="match status" value="1"/>
</dbReference>
<dbReference type="GO" id="GO:0016746">
    <property type="term" value="F:acyltransferase activity"/>
    <property type="evidence" value="ECO:0007669"/>
    <property type="project" value="UniProtKB-KW"/>
</dbReference>
<feature type="domain" description="Phospholipid/glycerol acyltransferase" evidence="5">
    <location>
        <begin position="77"/>
        <end position="192"/>
    </location>
</feature>
<dbReference type="SUPFAM" id="SSF69593">
    <property type="entry name" value="Glycerol-3-phosphate (1)-acyltransferase"/>
    <property type="match status" value="1"/>
</dbReference>
<dbReference type="CDD" id="cd07989">
    <property type="entry name" value="LPLAT_AGPAT-like"/>
    <property type="match status" value="1"/>
</dbReference>
<dbReference type="Pfam" id="PF01553">
    <property type="entry name" value="Acyltransferase"/>
    <property type="match status" value="1"/>
</dbReference>
<evidence type="ECO:0000313" key="7">
    <source>
        <dbReference type="Proteomes" id="UP001210231"/>
    </source>
</evidence>
<keyword evidence="4" id="KW-0812">Transmembrane</keyword>
<organism evidence="6 7">
    <name type="scientific">Polluticaenibacter yanchengensis</name>
    <dbReference type="NCBI Taxonomy" id="3014562"/>
    <lineage>
        <taxon>Bacteria</taxon>
        <taxon>Pseudomonadati</taxon>
        <taxon>Bacteroidota</taxon>
        <taxon>Chitinophagia</taxon>
        <taxon>Chitinophagales</taxon>
        <taxon>Chitinophagaceae</taxon>
        <taxon>Polluticaenibacter</taxon>
    </lineage>
</organism>
<evidence type="ECO:0000256" key="4">
    <source>
        <dbReference type="SAM" id="Phobius"/>
    </source>
</evidence>
<dbReference type="RefSeq" id="WP_407031182.1">
    <property type="nucleotide sequence ID" value="NZ_JAQGEF010000008.1"/>
</dbReference>
<protein>
    <submittedName>
        <fullName evidence="6">Lysophospholipid acyltransferase family protein</fullName>
    </submittedName>
</protein>
<keyword evidence="4" id="KW-0472">Membrane</keyword>
<evidence type="ECO:0000313" key="6">
    <source>
        <dbReference type="EMBL" id="MDA3614857.1"/>
    </source>
</evidence>
<comment type="pathway">
    <text evidence="1">Lipid metabolism.</text>
</comment>
<evidence type="ECO:0000256" key="3">
    <source>
        <dbReference type="ARBA" id="ARBA00023315"/>
    </source>
</evidence>
<dbReference type="InterPro" id="IPR002123">
    <property type="entry name" value="Plipid/glycerol_acylTrfase"/>
</dbReference>
<keyword evidence="4" id="KW-1133">Transmembrane helix</keyword>
<comment type="caution">
    <text evidence="6">The sequence shown here is derived from an EMBL/GenBank/DDBJ whole genome shotgun (WGS) entry which is preliminary data.</text>
</comment>
<name>A0ABT4UJ39_9BACT</name>
<evidence type="ECO:0000256" key="2">
    <source>
        <dbReference type="ARBA" id="ARBA00022679"/>
    </source>
</evidence>
<proteinExistence type="predicted"/>
<gene>
    <name evidence="6" type="ORF">O3P16_08555</name>
</gene>
<reference evidence="6 7" key="1">
    <citation type="submission" date="2022-12" db="EMBL/GenBank/DDBJ databases">
        <title>Chitinophagaceae gen. sp. nov., a new member of the family Chitinophagaceae, isolated from soil in a chemical factory.</title>
        <authorList>
            <person name="Ke Z."/>
        </authorList>
    </citation>
    <scope>NUCLEOTIDE SEQUENCE [LARGE SCALE GENOMIC DNA]</scope>
    <source>
        <strain evidence="6 7">LY-5</strain>
    </source>
</reference>
<keyword evidence="2" id="KW-0808">Transferase</keyword>
<dbReference type="EMBL" id="JAQGEF010000008">
    <property type="protein sequence ID" value="MDA3614857.1"/>
    <property type="molecule type" value="Genomic_DNA"/>
</dbReference>
<feature type="transmembrane region" description="Helical" evidence="4">
    <location>
        <begin position="12"/>
        <end position="36"/>
    </location>
</feature>
<accession>A0ABT4UJ39</accession>
<evidence type="ECO:0000256" key="1">
    <source>
        <dbReference type="ARBA" id="ARBA00005189"/>
    </source>
</evidence>